<comment type="similarity">
    <text evidence="1">Belongs to the sulfur carrier protein TusA family.</text>
</comment>
<evidence type="ECO:0000313" key="4">
    <source>
        <dbReference type="Proteomes" id="UP000094291"/>
    </source>
</evidence>
<evidence type="ECO:0000259" key="2">
    <source>
        <dbReference type="Pfam" id="PF01206"/>
    </source>
</evidence>
<dbReference type="CDD" id="cd00291">
    <property type="entry name" value="SirA_YedF_YeeD"/>
    <property type="match status" value="1"/>
</dbReference>
<dbReference type="STRING" id="197479.BFW38_12845"/>
<accession>A0A1E2VBB3</accession>
<reference evidence="3 4" key="1">
    <citation type="submission" date="2016-08" db="EMBL/GenBank/DDBJ databases">
        <authorList>
            <person name="Seilhamer J.J."/>
        </authorList>
    </citation>
    <scope>NUCLEOTIDE SEQUENCE [LARGE SCALE GENOMIC DNA]</scope>
    <source>
        <strain evidence="3 4">PH27A</strain>
    </source>
</reference>
<evidence type="ECO:0000313" key="3">
    <source>
        <dbReference type="EMBL" id="ODC04287.1"/>
    </source>
</evidence>
<dbReference type="AlphaFoldDB" id="A0A1E2VBB3"/>
<dbReference type="Proteomes" id="UP000094291">
    <property type="component" value="Unassembled WGS sequence"/>
</dbReference>
<dbReference type="Gene3D" id="3.30.110.40">
    <property type="entry name" value="TusA-like domain"/>
    <property type="match status" value="1"/>
</dbReference>
<proteinExistence type="inferred from homology"/>
<dbReference type="OrthoDB" id="9797352at2"/>
<comment type="caution">
    <text evidence="3">The sequence shown here is derived from an EMBL/GenBank/DDBJ whole genome shotgun (WGS) entry which is preliminary data.</text>
</comment>
<dbReference type="PANTHER" id="PTHR33279:SF6">
    <property type="entry name" value="SULFUR CARRIER PROTEIN YEDF-RELATED"/>
    <property type="match status" value="1"/>
</dbReference>
<feature type="domain" description="UPF0033" evidence="2">
    <location>
        <begin position="5"/>
        <end position="71"/>
    </location>
</feature>
<dbReference type="RefSeq" id="WP_068999269.1">
    <property type="nucleotide sequence ID" value="NZ_MDTQ01000001.1"/>
</dbReference>
<dbReference type="Pfam" id="PF01206">
    <property type="entry name" value="TusA"/>
    <property type="match status" value="1"/>
</dbReference>
<dbReference type="SUPFAM" id="SSF64307">
    <property type="entry name" value="SirA-like"/>
    <property type="match status" value="1"/>
</dbReference>
<dbReference type="InterPro" id="IPR001455">
    <property type="entry name" value="TusA-like"/>
</dbReference>
<name>A0A1E2VBB3_9GAMM</name>
<dbReference type="EMBL" id="MDTQ01000001">
    <property type="protein sequence ID" value="ODC04287.1"/>
    <property type="molecule type" value="Genomic_DNA"/>
</dbReference>
<keyword evidence="4" id="KW-1185">Reference proteome</keyword>
<dbReference type="InterPro" id="IPR036868">
    <property type="entry name" value="TusA-like_sf"/>
</dbReference>
<dbReference type="PANTHER" id="PTHR33279">
    <property type="entry name" value="SULFUR CARRIER PROTEIN YEDF-RELATED"/>
    <property type="match status" value="1"/>
</dbReference>
<organism evidence="3 4">
    <name type="scientific">Terasakiispira papahanaumokuakeensis</name>
    <dbReference type="NCBI Taxonomy" id="197479"/>
    <lineage>
        <taxon>Bacteria</taxon>
        <taxon>Pseudomonadati</taxon>
        <taxon>Pseudomonadota</taxon>
        <taxon>Gammaproteobacteria</taxon>
        <taxon>Oceanospirillales</taxon>
        <taxon>Terasakiispira</taxon>
    </lineage>
</organism>
<gene>
    <name evidence="3" type="ORF">BFW38_12845</name>
</gene>
<sequence>MTDQVLDMRLKLCPLPVIKTQQAIASMGPGEVLTVICTDPGATHDIPAWCRVHGHELVSIETTDDEFYIRVAC</sequence>
<protein>
    <submittedName>
        <fullName evidence="3">SirA family protein</fullName>
    </submittedName>
</protein>
<evidence type="ECO:0000256" key="1">
    <source>
        <dbReference type="ARBA" id="ARBA00008984"/>
    </source>
</evidence>